<dbReference type="Gene3D" id="3.30.460.40">
    <property type="match status" value="1"/>
</dbReference>
<gene>
    <name evidence="1" type="ORF">HPS54_08365</name>
</gene>
<sequence length="368" mass="42289">MDEIITYPAFNPEFMSLLDILRAALSGKGEIRQQNFAPVIAEARRQTVDGIILSFLAGKGLLPPEEKMRAIARILALEKANSRADIQVAGLVRLLEANGIRHAVMKGQTVARFYPDTQLRIPGDIDVYVAEQDFRRACLLLEEQGYTNTDFTMLHATYSKKECTEVELHFAVQKLQWLPHFRSLQRMTRKYVDNAKPHYTVIAGERIPVLPPCMEAVLLTVHAFNHVLNGGLGLRQVLDWMLGMQCLEKDIDKTVLVEMLRDTGMTRMFRTLYYICSRHLGMSLDATAWNGTGLLHVTEKNEKTGMELMHWIGEAGNFGHSLNLSKIQYYLLFLKNCWRFRRLNRKEMFVYPFMKIKRGITGENHLRK</sequence>
<comment type="caution">
    <text evidence="1">The sequence shown here is derived from an EMBL/GenBank/DDBJ whole genome shotgun (WGS) entry which is preliminary data.</text>
</comment>
<reference evidence="1 2" key="1">
    <citation type="submission" date="2020-05" db="EMBL/GenBank/DDBJ databases">
        <title>Distinct polysaccharide utilization as determinants for interspecies competition between intestinal Prevotella spp.</title>
        <authorList>
            <person name="Galvez E.J.C."/>
            <person name="Iljazovic A."/>
            <person name="Strowig T."/>
        </authorList>
    </citation>
    <scope>NUCLEOTIDE SEQUENCE [LARGE SCALE GENOMIC DNA]</scope>
    <source>
        <strain evidence="1 2">PCHR</strain>
    </source>
</reference>
<accession>A0ABX2B3Z2</accession>
<evidence type="ECO:0000313" key="1">
    <source>
        <dbReference type="EMBL" id="NPE25523.1"/>
    </source>
</evidence>
<dbReference type="Proteomes" id="UP000820977">
    <property type="component" value="Unassembled WGS sequence"/>
</dbReference>
<evidence type="ECO:0000313" key="2">
    <source>
        <dbReference type="Proteomes" id="UP000820977"/>
    </source>
</evidence>
<organism evidence="1 2">
    <name type="scientific">Xylanibacter caecicola</name>
    <dbReference type="NCBI Taxonomy" id="2736294"/>
    <lineage>
        <taxon>Bacteria</taxon>
        <taxon>Pseudomonadati</taxon>
        <taxon>Bacteroidota</taxon>
        <taxon>Bacteroidia</taxon>
        <taxon>Bacteroidales</taxon>
        <taxon>Prevotellaceae</taxon>
        <taxon>Xylanibacter</taxon>
    </lineage>
</organism>
<proteinExistence type="predicted"/>
<name>A0ABX2B3Z2_9BACT</name>
<dbReference type="RefSeq" id="WP_172344990.1">
    <property type="nucleotide sequence ID" value="NZ_CASYYZ010000089.1"/>
</dbReference>
<dbReference type="EMBL" id="JABKKJ010000013">
    <property type="protein sequence ID" value="NPE25523.1"/>
    <property type="molecule type" value="Genomic_DNA"/>
</dbReference>
<dbReference type="Pfam" id="PF14907">
    <property type="entry name" value="NTP_transf_5"/>
    <property type="match status" value="1"/>
</dbReference>
<keyword evidence="2" id="KW-1185">Reference proteome</keyword>
<protein>
    <submittedName>
        <fullName evidence="1">Nucleotidyltransferase family protein</fullName>
    </submittedName>
</protein>
<dbReference type="InterPro" id="IPR039498">
    <property type="entry name" value="NTP_transf_5"/>
</dbReference>